<keyword evidence="1" id="KW-1133">Transmembrane helix</keyword>
<feature type="transmembrane region" description="Helical" evidence="1">
    <location>
        <begin position="36"/>
        <end position="59"/>
    </location>
</feature>
<dbReference type="AlphaFoldDB" id="A0A557Y187"/>
<evidence type="ECO:0000313" key="3">
    <source>
        <dbReference type="Proteomes" id="UP000320513"/>
    </source>
</evidence>
<dbReference type="RefSeq" id="WP_144954545.1">
    <property type="nucleotide sequence ID" value="NZ_VMQU01000003.1"/>
</dbReference>
<evidence type="ECO:0000313" key="2">
    <source>
        <dbReference type="EMBL" id="TVS92307.1"/>
    </source>
</evidence>
<dbReference type="EMBL" id="VMQU01000003">
    <property type="protein sequence ID" value="TVS92307.1"/>
    <property type="molecule type" value="Genomic_DNA"/>
</dbReference>
<dbReference type="OrthoDB" id="4763905at2"/>
<sequence>MTSDSAAGRANSRYGPLSFTVTLLHVLIVNGTTWLFMPYSIVLVLPAVLIYMGIAAVLARNPGKVGQVGRGMFLGSLSAPLSLIVFALAWAVAKGIGAL</sequence>
<protein>
    <submittedName>
        <fullName evidence="2">Uncharacterized protein</fullName>
    </submittedName>
</protein>
<reference evidence="2 3" key="1">
    <citation type="submission" date="2019-07" db="EMBL/GenBank/DDBJ databases">
        <title>New Mycobacterium species.</title>
        <authorList>
            <person name="Tortoli E."/>
            <person name="Ghielmetti G."/>
            <person name="Friedel U."/>
            <person name="Trovato A."/>
        </authorList>
    </citation>
    <scope>NUCLEOTIDE SEQUENCE [LARGE SCALE GENOMIC DNA]</scope>
    <source>
        <strain evidence="2 3">16-83</strain>
    </source>
</reference>
<keyword evidence="1" id="KW-0472">Membrane</keyword>
<comment type="caution">
    <text evidence="2">The sequence shown here is derived from an EMBL/GenBank/DDBJ whole genome shotgun (WGS) entry which is preliminary data.</text>
</comment>
<name>A0A557Y187_9MYCO</name>
<evidence type="ECO:0000256" key="1">
    <source>
        <dbReference type="SAM" id="Phobius"/>
    </source>
</evidence>
<accession>A0A557Y187</accession>
<keyword evidence="1" id="KW-0812">Transmembrane</keyword>
<feature type="transmembrane region" description="Helical" evidence="1">
    <location>
        <begin position="71"/>
        <end position="93"/>
    </location>
</feature>
<dbReference type="Proteomes" id="UP000320513">
    <property type="component" value="Unassembled WGS sequence"/>
</dbReference>
<keyword evidence="3" id="KW-1185">Reference proteome</keyword>
<proteinExistence type="predicted"/>
<gene>
    <name evidence="2" type="ORF">FPZ47_01415</name>
</gene>
<organism evidence="2 3">
    <name type="scientific">Mycobacterium helveticum</name>
    <dbReference type="NCBI Taxonomy" id="2592811"/>
    <lineage>
        <taxon>Bacteria</taxon>
        <taxon>Bacillati</taxon>
        <taxon>Actinomycetota</taxon>
        <taxon>Actinomycetes</taxon>
        <taxon>Mycobacteriales</taxon>
        <taxon>Mycobacteriaceae</taxon>
        <taxon>Mycobacterium</taxon>
    </lineage>
</organism>
<feature type="transmembrane region" description="Helical" evidence="1">
    <location>
        <begin position="12"/>
        <end position="30"/>
    </location>
</feature>